<keyword evidence="14" id="KW-1185">Reference proteome</keyword>
<dbReference type="PANTHER" id="PTHR13046:SF0">
    <property type="entry name" value="CAAX PRENYL PROTEASE 2"/>
    <property type="match status" value="1"/>
</dbReference>
<dbReference type="Proteomes" id="UP000076632">
    <property type="component" value="Unassembled WGS sequence"/>
</dbReference>
<comment type="subcellular location">
    <subcellularLocation>
        <location evidence="1">Endoplasmic reticulum membrane</location>
        <topology evidence="1">Multi-pass membrane protein</topology>
    </subcellularLocation>
</comment>
<dbReference type="EMBL" id="KV407461">
    <property type="protein sequence ID" value="KZF21294.1"/>
    <property type="molecule type" value="Genomic_DNA"/>
</dbReference>
<gene>
    <name evidence="13" type="ORF">L228DRAFT_249099</name>
</gene>
<evidence type="ECO:0000256" key="6">
    <source>
        <dbReference type="ARBA" id="ARBA00022824"/>
    </source>
</evidence>
<keyword evidence="8 11" id="KW-0472">Membrane</keyword>
<feature type="transmembrane region" description="Helical" evidence="11">
    <location>
        <begin position="93"/>
        <end position="113"/>
    </location>
</feature>
<name>A0A165FRM9_XYLHT</name>
<evidence type="ECO:0000256" key="8">
    <source>
        <dbReference type="ARBA" id="ARBA00023136"/>
    </source>
</evidence>
<dbReference type="GO" id="GO:0005789">
    <property type="term" value="C:endoplasmic reticulum membrane"/>
    <property type="evidence" value="ECO:0007669"/>
    <property type="project" value="UniProtKB-SubCell"/>
</dbReference>
<feature type="transmembrane region" description="Helical" evidence="11">
    <location>
        <begin position="54"/>
        <end position="73"/>
    </location>
</feature>
<protein>
    <recommendedName>
        <fullName evidence="10">intramembrane prenyl-peptidase Rce1</fullName>
        <ecNumber evidence="10">3.4.26.1</ecNumber>
    </recommendedName>
</protein>
<evidence type="ECO:0000256" key="4">
    <source>
        <dbReference type="ARBA" id="ARBA00022692"/>
    </source>
</evidence>
<dbReference type="OrthoDB" id="271604at2759"/>
<dbReference type="OMA" id="HSFCNWC"/>
<feature type="transmembrane region" description="Helical" evidence="11">
    <location>
        <begin position="12"/>
        <end position="33"/>
    </location>
</feature>
<organism evidence="13 14">
    <name type="scientific">Xylona heveae (strain CBS 132557 / TC161)</name>
    <dbReference type="NCBI Taxonomy" id="1328760"/>
    <lineage>
        <taxon>Eukaryota</taxon>
        <taxon>Fungi</taxon>
        <taxon>Dikarya</taxon>
        <taxon>Ascomycota</taxon>
        <taxon>Pezizomycotina</taxon>
        <taxon>Xylonomycetes</taxon>
        <taxon>Xylonales</taxon>
        <taxon>Xylonaceae</taxon>
        <taxon>Xylona</taxon>
    </lineage>
</organism>
<comment type="catalytic activity">
    <reaction evidence="9">
        <text>Hydrolyzes the peptide bond -P2-(S-farnesyl or geranylgeranyl)C-P1'-P2'-P3'-COOH where P1' and P2' are amino acids with aliphatic sidechains and P3' is any C-terminal residue.</text>
        <dbReference type="EC" id="3.4.26.1"/>
    </reaction>
</comment>
<feature type="transmembrane region" description="Helical" evidence="11">
    <location>
        <begin position="294"/>
        <end position="314"/>
    </location>
</feature>
<comment type="similarity">
    <text evidence="2">Belongs to the peptidase U48 family.</text>
</comment>
<reference evidence="13 14" key="1">
    <citation type="journal article" date="2016" name="Fungal Biol.">
        <title>The genome of Xylona heveae provides a window into fungal endophytism.</title>
        <authorList>
            <person name="Gazis R."/>
            <person name="Kuo A."/>
            <person name="Riley R."/>
            <person name="LaButti K."/>
            <person name="Lipzen A."/>
            <person name="Lin J."/>
            <person name="Amirebrahimi M."/>
            <person name="Hesse C.N."/>
            <person name="Spatafora J.W."/>
            <person name="Henrissat B."/>
            <person name="Hainaut M."/>
            <person name="Grigoriev I.V."/>
            <person name="Hibbett D.S."/>
        </authorList>
    </citation>
    <scope>NUCLEOTIDE SEQUENCE [LARGE SCALE GENOMIC DNA]</scope>
    <source>
        <strain evidence="13 14">TC161</strain>
    </source>
</reference>
<dbReference type="GO" id="GO:0071586">
    <property type="term" value="P:CAAX-box protein processing"/>
    <property type="evidence" value="ECO:0007669"/>
    <property type="project" value="InterPro"/>
</dbReference>
<dbReference type="PANTHER" id="PTHR13046">
    <property type="entry name" value="PROTEASE U48 CAAX PRENYL PROTEASE RCE1"/>
    <property type="match status" value="1"/>
</dbReference>
<evidence type="ECO:0000259" key="12">
    <source>
        <dbReference type="Pfam" id="PF02517"/>
    </source>
</evidence>
<evidence type="ECO:0000313" key="13">
    <source>
        <dbReference type="EMBL" id="KZF21294.1"/>
    </source>
</evidence>
<evidence type="ECO:0000256" key="9">
    <source>
        <dbReference type="ARBA" id="ARBA00047280"/>
    </source>
</evidence>
<dbReference type="FunCoup" id="A0A165FRM9">
    <property type="interactions" value="292"/>
</dbReference>
<sequence length="325" mass="36026">MYSESDAPAITAQSAALLSVLYTLCYVIPFYLSASTRPSPQLSRDAPSVVRARIRAVTLSCVLSALLTVYVAMDYGKSTLSNALRLMGWWPVAPLEIAKALLLTAVLFVGPLFESGIVEGGWRDWIRISTLTDTMGNWIGWRNYVAGPVSEELVFRSCLIPLHLLAKVSPGRIVFLTPLYFGIAHIHHFYEYKLTHPYTPLLPALLRSVVQFSYTSIFGFYATFLFLRTGSFPAVVVVHSFCNWCGLPRFWGRVEAGQPIGPPDIKGKDDGENVRTVLTGNLSGQGQLGLEWTIAYYLLLVAGAVGFYFLLWPLTSGERALAYFH</sequence>
<keyword evidence="6" id="KW-0256">Endoplasmic reticulum</keyword>
<proteinExistence type="inferred from homology"/>
<keyword evidence="3" id="KW-0645">Protease</keyword>
<evidence type="ECO:0000256" key="11">
    <source>
        <dbReference type="SAM" id="Phobius"/>
    </source>
</evidence>
<dbReference type="STRING" id="1328760.A0A165FRM9"/>
<keyword evidence="7 11" id="KW-1133">Transmembrane helix</keyword>
<keyword evidence="4 11" id="KW-0812">Transmembrane</keyword>
<evidence type="ECO:0000313" key="14">
    <source>
        <dbReference type="Proteomes" id="UP000076632"/>
    </source>
</evidence>
<evidence type="ECO:0000256" key="1">
    <source>
        <dbReference type="ARBA" id="ARBA00004477"/>
    </source>
</evidence>
<dbReference type="RefSeq" id="XP_018186849.1">
    <property type="nucleotide sequence ID" value="XM_018333011.1"/>
</dbReference>
<evidence type="ECO:0000256" key="2">
    <source>
        <dbReference type="ARBA" id="ARBA00006897"/>
    </source>
</evidence>
<dbReference type="Pfam" id="PF02517">
    <property type="entry name" value="Rce1-like"/>
    <property type="match status" value="1"/>
</dbReference>
<evidence type="ECO:0000256" key="10">
    <source>
        <dbReference type="ARBA" id="ARBA00049729"/>
    </source>
</evidence>
<dbReference type="AlphaFoldDB" id="A0A165FRM9"/>
<accession>A0A165FRM9</accession>
<dbReference type="EC" id="3.4.26.1" evidence="10"/>
<dbReference type="GeneID" id="28898148"/>
<evidence type="ECO:0000256" key="5">
    <source>
        <dbReference type="ARBA" id="ARBA00022801"/>
    </source>
</evidence>
<dbReference type="InParanoid" id="A0A165FRM9"/>
<evidence type="ECO:0000256" key="3">
    <source>
        <dbReference type="ARBA" id="ARBA00022670"/>
    </source>
</evidence>
<feature type="domain" description="CAAX prenyl protease 2/Lysostaphin resistance protein A-like" evidence="12">
    <location>
        <begin position="138"/>
        <end position="244"/>
    </location>
</feature>
<dbReference type="InterPro" id="IPR039731">
    <property type="entry name" value="Rce1"/>
</dbReference>
<dbReference type="InterPro" id="IPR003675">
    <property type="entry name" value="Rce1/LyrA-like_dom"/>
</dbReference>
<dbReference type="GO" id="GO:0004222">
    <property type="term" value="F:metalloendopeptidase activity"/>
    <property type="evidence" value="ECO:0007669"/>
    <property type="project" value="InterPro"/>
</dbReference>
<evidence type="ECO:0000256" key="7">
    <source>
        <dbReference type="ARBA" id="ARBA00022989"/>
    </source>
</evidence>
<keyword evidence="5" id="KW-0378">Hydrolase</keyword>